<evidence type="ECO:0000256" key="5">
    <source>
        <dbReference type="ARBA" id="ARBA00023136"/>
    </source>
</evidence>
<organism evidence="11 12">
    <name type="scientific">Sphingobacterium corticibacter</name>
    <dbReference type="NCBI Taxonomy" id="2171749"/>
    <lineage>
        <taxon>Bacteria</taxon>
        <taxon>Pseudomonadati</taxon>
        <taxon>Bacteroidota</taxon>
        <taxon>Sphingobacteriia</taxon>
        <taxon>Sphingobacteriales</taxon>
        <taxon>Sphingobacteriaceae</taxon>
        <taxon>Sphingobacterium</taxon>
    </lineage>
</organism>
<evidence type="ECO:0000313" key="12">
    <source>
        <dbReference type="Proteomes" id="UP000245627"/>
    </source>
</evidence>
<keyword evidence="5 7" id="KW-0472">Membrane</keyword>
<feature type="transmembrane region" description="Helical" evidence="7">
    <location>
        <begin position="158"/>
        <end position="181"/>
    </location>
</feature>
<feature type="transmembrane region" description="Helical" evidence="7">
    <location>
        <begin position="326"/>
        <end position="345"/>
    </location>
</feature>
<evidence type="ECO:0000256" key="1">
    <source>
        <dbReference type="ARBA" id="ARBA00004162"/>
    </source>
</evidence>
<dbReference type="PANTHER" id="PTHR33885">
    <property type="entry name" value="PHAGE SHOCK PROTEIN C"/>
    <property type="match status" value="1"/>
</dbReference>
<comment type="caution">
    <text evidence="11">The sequence shown here is derived from an EMBL/GenBank/DDBJ whole genome shotgun (WGS) entry which is preliminary data.</text>
</comment>
<keyword evidence="3 7" id="KW-0812">Transmembrane</keyword>
<feature type="domain" description="Phage shock protein PspC N-terminal" evidence="8">
    <location>
        <begin position="127"/>
        <end position="184"/>
    </location>
</feature>
<dbReference type="Pfam" id="PF04024">
    <property type="entry name" value="PspC"/>
    <property type="match status" value="1"/>
</dbReference>
<evidence type="ECO:0000259" key="10">
    <source>
        <dbReference type="Pfam" id="PF22744"/>
    </source>
</evidence>
<comment type="subcellular location">
    <subcellularLocation>
        <location evidence="1">Cell membrane</location>
        <topology evidence="1">Single-pass membrane protein</topology>
    </subcellularLocation>
</comment>
<dbReference type="PANTHER" id="PTHR33885:SF3">
    <property type="entry name" value="PHAGE SHOCK PROTEIN C"/>
    <property type="match status" value="1"/>
</dbReference>
<dbReference type="Pfam" id="PF22571">
    <property type="entry name" value="LiaI-LiaF-TM_PspC"/>
    <property type="match status" value="1"/>
</dbReference>
<dbReference type="InterPro" id="IPR007168">
    <property type="entry name" value="Phageshock_PspC_N"/>
</dbReference>
<sequence>MNKTIIININSIVFHIEEDAYEILRSYMIDIKRHFGRSEDSKEILEDIENRIAEMFSERIHSGKKEVIGIDDVNQVIAQMGRVSDFEAGIISDEEEFSTTETAADPSASSVDADEPAPKVEPSYFAKKLMKDPDDKILGGVCSGLGHYFGIEPKWVRVMFLTFFLFAGSGAMLYVVLWIFMPKAVSRADKMAMRGEAPNLQNFKKSYEMDEQSGQLSGAREYIGRGARSVESFIGSFFRIIGRFFGIILLISVGLTLLGLFIFFIFCGLYLIGFKTDMHFPPLELLDPSDAYVALLAGFLANFIPFMALFYLLLRILFKAPKMNNYASLTLLTVWGLSIIAIIYFCVATAQNFRETSTIKVEKPLRSAPNYIFSEKDVRVIDASSEDFDNGRLKAIEDGFSLRDDLSIRIESLDSLEKPFIQYNYTAKGRTFKQASDNASDIAYQMKQDGSNLVFDSHFLFSSKKKLYRDQRIDVSVFLPIGTKVTIMNNMDHRVRNSVWIHDCYPNINHKSTEWIMTKNGLKCATADPDKDEDEKNAEEDVTSES</sequence>
<proteinExistence type="predicted"/>
<keyword evidence="2" id="KW-1003">Cell membrane</keyword>
<accession>A0A2T8HJY8</accession>
<dbReference type="OrthoDB" id="5772680at2"/>
<feature type="domain" description="PspC-related ToastRack" evidence="10">
    <location>
        <begin position="403"/>
        <end position="526"/>
    </location>
</feature>
<evidence type="ECO:0000259" key="8">
    <source>
        <dbReference type="Pfam" id="PF04024"/>
    </source>
</evidence>
<protein>
    <submittedName>
        <fullName evidence="11">Uncharacterized protein</fullName>
    </submittedName>
</protein>
<dbReference type="InterPro" id="IPR052027">
    <property type="entry name" value="PspC"/>
</dbReference>
<evidence type="ECO:0000313" key="11">
    <source>
        <dbReference type="EMBL" id="PVH25751.1"/>
    </source>
</evidence>
<feature type="domain" description="PspC-related transmembrane region" evidence="9">
    <location>
        <begin position="220"/>
        <end position="353"/>
    </location>
</feature>
<dbReference type="Proteomes" id="UP000245627">
    <property type="component" value="Unassembled WGS sequence"/>
</dbReference>
<dbReference type="GO" id="GO:0005886">
    <property type="term" value="C:plasma membrane"/>
    <property type="evidence" value="ECO:0007669"/>
    <property type="project" value="UniProtKB-SubCell"/>
</dbReference>
<evidence type="ECO:0000256" key="2">
    <source>
        <dbReference type="ARBA" id="ARBA00022475"/>
    </source>
</evidence>
<keyword evidence="4 7" id="KW-1133">Transmembrane helix</keyword>
<dbReference type="RefSeq" id="WP_116775321.1">
    <property type="nucleotide sequence ID" value="NZ_QDKG01000002.1"/>
</dbReference>
<dbReference type="Pfam" id="PF22744">
    <property type="entry name" value="Toast-rack_PspC-Cterm"/>
    <property type="match status" value="1"/>
</dbReference>
<gene>
    <name evidence="11" type="ORF">DC487_07390</name>
</gene>
<feature type="compositionally biased region" description="Acidic residues" evidence="6">
    <location>
        <begin position="530"/>
        <end position="546"/>
    </location>
</feature>
<dbReference type="AlphaFoldDB" id="A0A2T8HJY8"/>
<dbReference type="EMBL" id="QDKG01000002">
    <property type="protein sequence ID" value="PVH25751.1"/>
    <property type="molecule type" value="Genomic_DNA"/>
</dbReference>
<evidence type="ECO:0000256" key="7">
    <source>
        <dbReference type="SAM" id="Phobius"/>
    </source>
</evidence>
<feature type="transmembrane region" description="Helical" evidence="7">
    <location>
        <begin position="292"/>
        <end position="314"/>
    </location>
</feature>
<evidence type="ECO:0000259" key="9">
    <source>
        <dbReference type="Pfam" id="PF22571"/>
    </source>
</evidence>
<evidence type="ECO:0000256" key="6">
    <source>
        <dbReference type="SAM" id="MobiDB-lite"/>
    </source>
</evidence>
<evidence type="ECO:0000256" key="4">
    <source>
        <dbReference type="ARBA" id="ARBA00022989"/>
    </source>
</evidence>
<feature type="region of interest" description="Disordered" evidence="6">
    <location>
        <begin position="97"/>
        <end position="118"/>
    </location>
</feature>
<reference evidence="11 12" key="1">
    <citation type="submission" date="2018-04" db="EMBL/GenBank/DDBJ databases">
        <title>Sphingobacterium cortibacter sp. nov.</title>
        <authorList>
            <person name="Li Y."/>
        </authorList>
    </citation>
    <scope>NUCLEOTIDE SEQUENCE [LARGE SCALE GENOMIC DNA]</scope>
    <source>
        <strain evidence="11 12">2c-3</strain>
    </source>
</reference>
<keyword evidence="12" id="KW-1185">Reference proteome</keyword>
<dbReference type="InterPro" id="IPR054321">
    <property type="entry name" value="PspC-rel_TM"/>
</dbReference>
<feature type="transmembrane region" description="Helical" evidence="7">
    <location>
        <begin position="244"/>
        <end position="272"/>
    </location>
</feature>
<evidence type="ECO:0000256" key="3">
    <source>
        <dbReference type="ARBA" id="ARBA00022692"/>
    </source>
</evidence>
<name>A0A2T8HJY8_9SPHI</name>
<feature type="region of interest" description="Disordered" evidence="6">
    <location>
        <begin position="526"/>
        <end position="546"/>
    </location>
</feature>
<dbReference type="InterPro" id="IPR054319">
    <property type="entry name" value="PspC-rel_ToastRack"/>
</dbReference>